<sequence length="129" mass="14666">MSELTGVSHISLSVKDRDASVRWYTEVLDFKEYATMDDERWLRTICLHDSLTIVGFTQHLDVREDGFDHRRVGIDHLSFAVPSRAALDAWARRFEQFGVTCSPVVDSPFGAVLSFRDPDGIALELFAME</sequence>
<dbReference type="SUPFAM" id="SSF54593">
    <property type="entry name" value="Glyoxalase/Bleomycin resistance protein/Dihydroxybiphenyl dioxygenase"/>
    <property type="match status" value="1"/>
</dbReference>
<gene>
    <name evidence="3" type="ORF">ACFSKW_04020</name>
</gene>
<dbReference type="RefSeq" id="WP_379569248.1">
    <property type="nucleotide sequence ID" value="NZ_JBHUFV010000004.1"/>
</dbReference>
<accession>A0ABW4SPT9</accession>
<dbReference type="Proteomes" id="UP001597368">
    <property type="component" value="Unassembled WGS sequence"/>
</dbReference>
<evidence type="ECO:0000313" key="3">
    <source>
        <dbReference type="EMBL" id="MFD1930641.1"/>
    </source>
</evidence>
<dbReference type="Pfam" id="PF00903">
    <property type="entry name" value="Glyoxalase"/>
    <property type="match status" value="1"/>
</dbReference>
<dbReference type="EMBL" id="JBHUFV010000004">
    <property type="protein sequence ID" value="MFD1930641.1"/>
    <property type="molecule type" value="Genomic_DNA"/>
</dbReference>
<evidence type="ECO:0000259" key="2">
    <source>
        <dbReference type="PROSITE" id="PS51819"/>
    </source>
</evidence>
<dbReference type="InterPro" id="IPR037523">
    <property type="entry name" value="VOC_core"/>
</dbReference>
<dbReference type="InterPro" id="IPR051332">
    <property type="entry name" value="Fosfomycin_Res_Enzymes"/>
</dbReference>
<evidence type="ECO:0000256" key="1">
    <source>
        <dbReference type="ARBA" id="ARBA00022723"/>
    </source>
</evidence>
<protein>
    <submittedName>
        <fullName evidence="3">VOC family protein</fullName>
    </submittedName>
</protein>
<feature type="domain" description="VOC" evidence="2">
    <location>
        <begin position="6"/>
        <end position="128"/>
    </location>
</feature>
<keyword evidence="1" id="KW-0479">Metal-binding</keyword>
<proteinExistence type="predicted"/>
<keyword evidence="4" id="KW-1185">Reference proteome</keyword>
<reference evidence="4" key="1">
    <citation type="journal article" date="2019" name="Int. J. Syst. Evol. Microbiol.">
        <title>The Global Catalogue of Microorganisms (GCM) 10K type strain sequencing project: providing services to taxonomists for standard genome sequencing and annotation.</title>
        <authorList>
            <consortium name="The Broad Institute Genomics Platform"/>
            <consortium name="The Broad Institute Genome Sequencing Center for Infectious Disease"/>
            <person name="Wu L."/>
            <person name="Ma J."/>
        </authorList>
    </citation>
    <scope>NUCLEOTIDE SEQUENCE [LARGE SCALE GENOMIC DNA]</scope>
    <source>
        <strain evidence="4">ICMP 6774ER</strain>
    </source>
</reference>
<dbReference type="PANTHER" id="PTHR36113:SF6">
    <property type="entry name" value="FOSFOMYCIN RESISTANCE PROTEIN FOSX"/>
    <property type="match status" value="1"/>
</dbReference>
<organism evidence="3 4">
    <name type="scientific">Nonomuraea mangrovi</name>
    <dbReference type="NCBI Taxonomy" id="2316207"/>
    <lineage>
        <taxon>Bacteria</taxon>
        <taxon>Bacillati</taxon>
        <taxon>Actinomycetota</taxon>
        <taxon>Actinomycetes</taxon>
        <taxon>Streptosporangiales</taxon>
        <taxon>Streptosporangiaceae</taxon>
        <taxon>Nonomuraea</taxon>
    </lineage>
</organism>
<comment type="caution">
    <text evidence="3">The sequence shown here is derived from an EMBL/GenBank/DDBJ whole genome shotgun (WGS) entry which is preliminary data.</text>
</comment>
<name>A0ABW4SPT9_9ACTN</name>
<dbReference type="Gene3D" id="3.10.180.10">
    <property type="entry name" value="2,3-Dihydroxybiphenyl 1,2-Dioxygenase, domain 1"/>
    <property type="match status" value="1"/>
</dbReference>
<dbReference type="PROSITE" id="PS51819">
    <property type="entry name" value="VOC"/>
    <property type="match status" value="1"/>
</dbReference>
<dbReference type="InterPro" id="IPR004360">
    <property type="entry name" value="Glyas_Fos-R_dOase_dom"/>
</dbReference>
<dbReference type="InterPro" id="IPR029068">
    <property type="entry name" value="Glyas_Bleomycin-R_OHBP_Dase"/>
</dbReference>
<evidence type="ECO:0000313" key="4">
    <source>
        <dbReference type="Proteomes" id="UP001597368"/>
    </source>
</evidence>
<dbReference type="PANTHER" id="PTHR36113">
    <property type="entry name" value="LYASE, PUTATIVE-RELATED-RELATED"/>
    <property type="match status" value="1"/>
</dbReference>